<dbReference type="Gene3D" id="2.120.10.80">
    <property type="entry name" value="Kelch-type beta propeller"/>
    <property type="match status" value="2"/>
</dbReference>
<gene>
    <name evidence="3" type="ORF">BDEG_26205</name>
</gene>
<evidence type="ECO:0000313" key="4">
    <source>
        <dbReference type="Proteomes" id="UP000077115"/>
    </source>
</evidence>
<dbReference type="AlphaFoldDB" id="A0A177WRT3"/>
<organism evidence="3 4">
    <name type="scientific">Batrachochytrium dendrobatidis (strain JEL423)</name>
    <dbReference type="NCBI Taxonomy" id="403673"/>
    <lineage>
        <taxon>Eukaryota</taxon>
        <taxon>Fungi</taxon>
        <taxon>Fungi incertae sedis</taxon>
        <taxon>Chytridiomycota</taxon>
        <taxon>Chytridiomycota incertae sedis</taxon>
        <taxon>Chytridiomycetes</taxon>
        <taxon>Rhizophydiales</taxon>
        <taxon>Rhizophydiales incertae sedis</taxon>
        <taxon>Batrachochytrium</taxon>
    </lineage>
</organism>
<sequence length="1097" mass="120532">MANVSFYSVDAAVVMLNNTLFIQGEFAALDNLPVRDQIKHDIQVDRRNSIPSSIILQNVPQNSSIPKVPFKDISNLTSTLSLAPVQTNIQEVVSLDIFSNRLNSRKQTPPRAFPVQSQFGIKPGVAQCRLTKNTTWSVVCLQVKLPVEYTPRIGCTMHLVASMLISIMGCVVPSIESGGQIVSSNNSSIMHPQTNTSNLSVGQVLQFVNSSAYSLSVTASTDSMPMIGSSQPSLQPTFNSTHLHRYRHSSVWDPIDNRGIVFGGIGPTGPENSILLYDLATQAWSILQPINATLPISDHASFLVHPYLISCFGQVYTTVDNQLLPSVTNACTVTDINTWIISYPAVQSNSQSSHNFTEIDLINTTPSARTGVRNAMVFIPILDAYLVFGGGVLSTNYTVTSVFNDVWSLHIQDLPDTILWIKHIPDGDGPSPRLYHSVALLDNETIMVWGGIDLQSRVLTDGAYFLNFKSWTWSASPILTFQEPLTPDNTTLPRSTKTNLSLWAFPGSAGYIAFAIFLGLFAVIMVKLAINTAQKYSSKNVHSQPLQRRLRSVSRESVISYSSINSQLHTRFSSQNAETGSLPSEPTRPLRAHVQSWCLENTARNIVGVIAGDDEQRLKSVNESTLTIPPPSFCCDKERPHSLIQLEDWPLVKISIPNSTSLCSKESLDKTQHMMASKSKAIAYPCPGTSPTSVPVTPFDSLQNLPPLVFSDESRRVSTILPCSESSLSSKDFSDKSTPAKPNTLASSNIQITSDSSIDLAIPCLQDMLNTSRNHCLTKPTYHSQTEDATPSVRSMQWIPFEYGKESGFQDFGHLSTPAEFPAITNTETHSPAVVSPEKRLIQTALKRLSTVFSISSFSKKSMPLPSFETLPFHANSSPKSKETSVCFSSTQLATDSNLSSLEPELQHISLLNTNTTNLDRKRRFKKPLHIQTQGLFKDESLDKYTPTDATSRATSFWQHKSKLVSHHSTILMSPFSGPQRSKSTVSLVSPHTPKHPLSMLFSIPPSSFVSKPESIASTSPHSMLLSPSVASIEVDVNDIHDGIGHGPMVITTEQMKDVPCKGIITVLEPHDCIHQLPHQRPYVRDTLTIRNTGVDP</sequence>
<reference evidence="3 4" key="2">
    <citation type="submission" date="2016-05" db="EMBL/GenBank/DDBJ databases">
        <title>Lineage-specific infection strategies underlie the spectrum of fungal disease in amphibians.</title>
        <authorList>
            <person name="Cuomo C.A."/>
            <person name="Farrer R.A."/>
            <person name="James T."/>
            <person name="Longcore J."/>
            <person name="Birren B."/>
        </authorList>
    </citation>
    <scope>NUCLEOTIDE SEQUENCE [LARGE SCALE GENOMIC DNA]</scope>
    <source>
        <strain evidence="3 4">JEL423</strain>
    </source>
</reference>
<evidence type="ECO:0000256" key="1">
    <source>
        <dbReference type="SAM" id="MobiDB-lite"/>
    </source>
</evidence>
<dbReference type="InterPro" id="IPR015915">
    <property type="entry name" value="Kelch-typ_b-propeller"/>
</dbReference>
<dbReference type="InterPro" id="IPR011043">
    <property type="entry name" value="Gal_Oxase/kelch_b-propeller"/>
</dbReference>
<proteinExistence type="predicted"/>
<reference evidence="3 4" key="1">
    <citation type="submission" date="2006-10" db="EMBL/GenBank/DDBJ databases">
        <title>The Genome Sequence of Batrachochytrium dendrobatidis JEL423.</title>
        <authorList>
            <consortium name="The Broad Institute Genome Sequencing Platform"/>
            <person name="Birren B."/>
            <person name="Lander E."/>
            <person name="Galagan J."/>
            <person name="Cuomo C."/>
            <person name="Devon K."/>
            <person name="Jaffe D."/>
            <person name="Butler J."/>
            <person name="Alvarez P."/>
            <person name="Gnerre S."/>
            <person name="Grabherr M."/>
            <person name="Kleber M."/>
            <person name="Mauceli E."/>
            <person name="Brockman W."/>
            <person name="Young S."/>
            <person name="LaButti K."/>
            <person name="Sykes S."/>
            <person name="DeCaprio D."/>
            <person name="Crawford M."/>
            <person name="Koehrsen M."/>
            <person name="Engels R."/>
            <person name="Montgomery P."/>
            <person name="Pearson M."/>
            <person name="Howarth C."/>
            <person name="Larson L."/>
            <person name="White J."/>
            <person name="O'Leary S."/>
            <person name="Kodira C."/>
            <person name="Zeng Q."/>
            <person name="Yandava C."/>
            <person name="Alvarado L."/>
            <person name="Longcore J."/>
            <person name="James T."/>
        </authorList>
    </citation>
    <scope>NUCLEOTIDE SEQUENCE [LARGE SCALE GENOMIC DNA]</scope>
    <source>
        <strain evidence="3 4">JEL423</strain>
    </source>
</reference>
<dbReference type="Proteomes" id="UP000077115">
    <property type="component" value="Unassembled WGS sequence"/>
</dbReference>
<accession>A0A177WRT3</accession>
<dbReference type="VEuPathDB" id="FungiDB:BDEG_26205"/>
<feature type="transmembrane region" description="Helical" evidence="2">
    <location>
        <begin position="509"/>
        <end position="530"/>
    </location>
</feature>
<dbReference type="EMBL" id="DS022308">
    <property type="protein sequence ID" value="OAJ42793.1"/>
    <property type="molecule type" value="Genomic_DNA"/>
</dbReference>
<evidence type="ECO:0000313" key="3">
    <source>
        <dbReference type="EMBL" id="OAJ42793.1"/>
    </source>
</evidence>
<name>A0A177WRT3_BATDL</name>
<keyword evidence="2" id="KW-0812">Transmembrane</keyword>
<protein>
    <submittedName>
        <fullName evidence="3">Uncharacterized protein</fullName>
    </submittedName>
</protein>
<dbReference type="PANTHER" id="PTHR23244">
    <property type="entry name" value="KELCH REPEAT DOMAIN"/>
    <property type="match status" value="1"/>
</dbReference>
<keyword evidence="2" id="KW-1133">Transmembrane helix</keyword>
<keyword evidence="2" id="KW-0472">Membrane</keyword>
<dbReference type="PANTHER" id="PTHR23244:SF471">
    <property type="entry name" value="GUANINE NUCLEOTIDE-BINDING PROTEIN SUBUNIT BETA 1-RELATED"/>
    <property type="match status" value="1"/>
</dbReference>
<dbReference type="STRING" id="403673.A0A177WRT3"/>
<evidence type="ECO:0000256" key="2">
    <source>
        <dbReference type="SAM" id="Phobius"/>
    </source>
</evidence>
<feature type="region of interest" description="Disordered" evidence="1">
    <location>
        <begin position="726"/>
        <end position="745"/>
    </location>
</feature>
<dbReference type="SUPFAM" id="SSF50965">
    <property type="entry name" value="Galactose oxidase, central domain"/>
    <property type="match status" value="1"/>
</dbReference>